<gene>
    <name evidence="1" type="ORF">LKD71_16180</name>
</gene>
<accession>A0AAE3J7V9</accession>
<evidence type="ECO:0000313" key="2">
    <source>
        <dbReference type="Proteomes" id="UP001197875"/>
    </source>
</evidence>
<proteinExistence type="predicted"/>
<dbReference type="Proteomes" id="UP001197875">
    <property type="component" value="Unassembled WGS sequence"/>
</dbReference>
<comment type="caution">
    <text evidence="1">The sequence shown here is derived from an EMBL/GenBank/DDBJ whole genome shotgun (WGS) entry which is preliminary data.</text>
</comment>
<name>A0AAE3J7V9_9FIRM</name>
<evidence type="ECO:0000313" key="1">
    <source>
        <dbReference type="EMBL" id="MCC2191306.1"/>
    </source>
</evidence>
<protein>
    <submittedName>
        <fullName evidence="1">Uncharacterized protein</fullName>
    </submittedName>
</protein>
<sequence length="76" mass="8083">MPQVSIPCAVGASADAEIAACRTNPADTLPASCLRKPATGSFIADMGSNAAHFLFAKRNRNQGVAFYHPLTKYESR</sequence>
<dbReference type="AlphaFoldDB" id="A0AAE3J7V9"/>
<keyword evidence="2" id="KW-1185">Reference proteome</keyword>
<dbReference type="RefSeq" id="WP_055145317.1">
    <property type="nucleotide sequence ID" value="NZ_JAJEPR010000047.1"/>
</dbReference>
<dbReference type="GeneID" id="98660491"/>
<organism evidence="1 2">
    <name type="scientific">Fusicatenibacter faecihominis</name>
    <dbReference type="NCBI Taxonomy" id="2881276"/>
    <lineage>
        <taxon>Bacteria</taxon>
        <taxon>Bacillati</taxon>
        <taxon>Bacillota</taxon>
        <taxon>Clostridia</taxon>
        <taxon>Lachnospirales</taxon>
        <taxon>Lachnospiraceae</taxon>
        <taxon>Fusicatenibacter</taxon>
    </lineage>
</organism>
<dbReference type="EMBL" id="JAJEPR010000047">
    <property type="protein sequence ID" value="MCC2191306.1"/>
    <property type="molecule type" value="Genomic_DNA"/>
</dbReference>
<reference evidence="1 2" key="1">
    <citation type="submission" date="2021-10" db="EMBL/GenBank/DDBJ databases">
        <title>Anaerobic single-cell dispensing facilitates the cultivation of human gut bacteria.</title>
        <authorList>
            <person name="Afrizal A."/>
        </authorList>
    </citation>
    <scope>NUCLEOTIDE SEQUENCE [LARGE SCALE GENOMIC DNA]</scope>
    <source>
        <strain evidence="1 2">CLA-AA-H277</strain>
    </source>
</reference>